<organism evidence="2 3">
    <name type="scientific">Spodoptera exigua</name>
    <name type="common">Beet armyworm</name>
    <name type="synonym">Noctua fulgens</name>
    <dbReference type="NCBI Taxonomy" id="7107"/>
    <lineage>
        <taxon>Eukaryota</taxon>
        <taxon>Metazoa</taxon>
        <taxon>Ecdysozoa</taxon>
        <taxon>Arthropoda</taxon>
        <taxon>Hexapoda</taxon>
        <taxon>Insecta</taxon>
        <taxon>Pterygota</taxon>
        <taxon>Neoptera</taxon>
        <taxon>Endopterygota</taxon>
        <taxon>Lepidoptera</taxon>
        <taxon>Glossata</taxon>
        <taxon>Ditrysia</taxon>
        <taxon>Noctuoidea</taxon>
        <taxon>Noctuidae</taxon>
        <taxon>Amphipyrinae</taxon>
        <taxon>Spodoptera</taxon>
    </lineage>
</organism>
<gene>
    <name evidence="2" type="ORF">HF086_017293</name>
</gene>
<dbReference type="Proteomes" id="UP000814243">
    <property type="component" value="Unassembled WGS sequence"/>
</dbReference>
<dbReference type="EMBL" id="JACEFF010000941">
    <property type="protein sequence ID" value="KAH9627750.1"/>
    <property type="molecule type" value="Genomic_DNA"/>
</dbReference>
<comment type="caution">
    <text evidence="2">The sequence shown here is derived from an EMBL/GenBank/DDBJ whole genome shotgun (WGS) entry which is preliminary data.</text>
</comment>
<proteinExistence type="predicted"/>
<evidence type="ECO:0000313" key="3">
    <source>
        <dbReference type="Proteomes" id="UP000814243"/>
    </source>
</evidence>
<feature type="signal peptide" evidence="1">
    <location>
        <begin position="1"/>
        <end position="18"/>
    </location>
</feature>
<keyword evidence="1" id="KW-0732">Signal</keyword>
<protein>
    <submittedName>
        <fullName evidence="2">Uncharacterized protein</fullName>
    </submittedName>
</protein>
<feature type="chain" id="PRO_5037042480" evidence="1">
    <location>
        <begin position="19"/>
        <end position="94"/>
    </location>
</feature>
<dbReference type="AlphaFoldDB" id="A0A922M0T2"/>
<evidence type="ECO:0000313" key="2">
    <source>
        <dbReference type="EMBL" id="KAH9627750.1"/>
    </source>
</evidence>
<sequence>MVSWVAAVLVISAAVVSAYPAKDPVIGKWSEGLRYDYLEDDAGKVHLVDNWMKISDFDRLARYNPDASNRYHLFTSNTGLYHLTTNPMHPYSRG</sequence>
<evidence type="ECO:0000256" key="1">
    <source>
        <dbReference type="SAM" id="SignalP"/>
    </source>
</evidence>
<accession>A0A922M0T2</accession>
<name>A0A922M0T2_SPOEX</name>
<reference evidence="2" key="1">
    <citation type="journal article" date="2021" name="G3 (Bethesda)">
        <title>Genome and transcriptome analysis of the beet armyworm Spodoptera exigua reveals targets for pest control. .</title>
        <authorList>
            <person name="Simon S."/>
            <person name="Breeschoten T."/>
            <person name="Jansen H.J."/>
            <person name="Dirks R.P."/>
            <person name="Schranz M.E."/>
            <person name="Ros V.I.D."/>
        </authorList>
    </citation>
    <scope>NUCLEOTIDE SEQUENCE</scope>
    <source>
        <strain evidence="2">TB_SE_WUR_2020</strain>
    </source>
</reference>